<gene>
    <name evidence="1" type="ORF">CLV96_0144</name>
</gene>
<keyword evidence="2" id="KW-1185">Reference proteome</keyword>
<evidence type="ECO:0000313" key="1">
    <source>
        <dbReference type="EMBL" id="TDY71189.1"/>
    </source>
</evidence>
<dbReference type="OrthoDB" id="324927at2"/>
<accession>A0A4R8MPE0</accession>
<protein>
    <submittedName>
        <fullName evidence="1">Phytanoyl-CoA dioxygenase PhyH</fullName>
    </submittedName>
</protein>
<dbReference type="STRING" id="1193051.LEP1GSC017_3824"/>
<comment type="caution">
    <text evidence="1">The sequence shown here is derived from an EMBL/GenBank/DDBJ whole genome shotgun (WGS) entry which is preliminary data.</text>
</comment>
<dbReference type="GO" id="GO:0016706">
    <property type="term" value="F:2-oxoglutarate-dependent dioxygenase activity"/>
    <property type="evidence" value="ECO:0007669"/>
    <property type="project" value="UniProtKB-ARBA"/>
</dbReference>
<keyword evidence="1" id="KW-0560">Oxidoreductase</keyword>
<reference evidence="1 2" key="1">
    <citation type="submission" date="2019-03" db="EMBL/GenBank/DDBJ databases">
        <title>Genomic Encyclopedia of Archaeal and Bacterial Type Strains, Phase II (KMG-II): from individual species to whole genera.</title>
        <authorList>
            <person name="Goeker M."/>
        </authorList>
    </citation>
    <scope>NUCLEOTIDE SEQUENCE [LARGE SCALE GENOMIC DNA]</scope>
    <source>
        <strain evidence="1 2">DSM 21537</strain>
    </source>
</reference>
<proteinExistence type="predicted"/>
<dbReference type="SUPFAM" id="SSF51197">
    <property type="entry name" value="Clavaminate synthase-like"/>
    <property type="match status" value="1"/>
</dbReference>
<dbReference type="Gene3D" id="2.60.120.620">
    <property type="entry name" value="q2cbj1_9rhob like domain"/>
    <property type="match status" value="1"/>
</dbReference>
<dbReference type="Proteomes" id="UP000294684">
    <property type="component" value="Unassembled WGS sequence"/>
</dbReference>
<name>A0A4R8MPE0_LEPME</name>
<dbReference type="InterPro" id="IPR008775">
    <property type="entry name" value="Phytyl_CoA_dOase-like"/>
</dbReference>
<dbReference type="EMBL" id="SORO01000001">
    <property type="protein sequence ID" value="TDY71189.1"/>
    <property type="molecule type" value="Genomic_DNA"/>
</dbReference>
<dbReference type="Pfam" id="PF05721">
    <property type="entry name" value="PhyH"/>
    <property type="match status" value="1"/>
</dbReference>
<evidence type="ECO:0000313" key="2">
    <source>
        <dbReference type="Proteomes" id="UP000294684"/>
    </source>
</evidence>
<sequence>MKLIKLIIVKSFRLIGIDWFFIKDILNVIRGFRVVNREMRTPLESFHSMINLFCRTRGRSNQIIHKIVSLFSSKVKLDSIDGIVPIKSKLDLKKVVKQLDEKGYVVFENVLTEEVCDYLYKFGTTTESSARPLYSGRGQVAKNTIIDFNNLIAIHYDFNEETLINDPVIQSLMADKSLIAIAQEYLNCTPISNVTGMWWQTDFEKTPNDEAATMWHFDMDHVRWIKYFFYITDVNTNSGPHCFVEGTHKPGKIPKKLLKRGYARITDEEIAEAYPENMVKEFIGKRGTLIIEDTIGLHKGKHVVDGSRLLFQLTFSDHLFGGNYPERKFRKFTDSKVKEFIFKNPKIFRKYLETSVNQ</sequence>
<keyword evidence="1" id="KW-0223">Dioxygenase</keyword>
<organism evidence="1 2">
    <name type="scientific">Leptospira meyeri</name>
    <dbReference type="NCBI Taxonomy" id="29508"/>
    <lineage>
        <taxon>Bacteria</taxon>
        <taxon>Pseudomonadati</taxon>
        <taxon>Spirochaetota</taxon>
        <taxon>Spirochaetia</taxon>
        <taxon>Leptospirales</taxon>
        <taxon>Leptospiraceae</taxon>
        <taxon>Leptospira</taxon>
    </lineage>
</organism>
<dbReference type="AlphaFoldDB" id="A0A4R8MPE0"/>